<dbReference type="Gene3D" id="3.40.50.1240">
    <property type="entry name" value="Phosphoglycerate mutase-like"/>
    <property type="match status" value="1"/>
</dbReference>
<dbReference type="InterPro" id="IPR051695">
    <property type="entry name" value="Phosphoglycerate_Mutase"/>
</dbReference>
<gene>
    <name evidence="4" type="ORF">CO007_00020</name>
</gene>
<dbReference type="PANTHER" id="PTHR46517">
    <property type="entry name" value="FRUCTOSE-2,6-BISPHOSPHATASE TIGAR"/>
    <property type="match status" value="1"/>
</dbReference>
<accession>A0A2M8GP57</accession>
<proteinExistence type="predicted"/>
<protein>
    <recommendedName>
        <fullName evidence="6">Alpha-ribazole phosphatase</fullName>
    </recommendedName>
</protein>
<dbReference type="SMART" id="SM00855">
    <property type="entry name" value="PGAM"/>
    <property type="match status" value="1"/>
</dbReference>
<evidence type="ECO:0000256" key="1">
    <source>
        <dbReference type="ARBA" id="ARBA00022801"/>
    </source>
</evidence>
<feature type="binding site" evidence="3">
    <location>
        <position position="66"/>
    </location>
    <ligand>
        <name>substrate</name>
    </ligand>
</feature>
<dbReference type="EMBL" id="PFQK01000001">
    <property type="protein sequence ID" value="PJC82335.1"/>
    <property type="molecule type" value="Genomic_DNA"/>
</dbReference>
<dbReference type="PROSITE" id="PS00175">
    <property type="entry name" value="PG_MUTASE"/>
    <property type="match status" value="1"/>
</dbReference>
<evidence type="ECO:0000256" key="2">
    <source>
        <dbReference type="PIRSR" id="PIRSR613078-1"/>
    </source>
</evidence>
<organism evidence="4 5">
    <name type="scientific">Candidatus Roizmanbacteria bacterium CG_4_8_14_3_um_filter_36_10</name>
    <dbReference type="NCBI Taxonomy" id="1974834"/>
    <lineage>
        <taxon>Bacteria</taxon>
        <taxon>Candidatus Roizmaniibacteriota</taxon>
    </lineage>
</organism>
<dbReference type="AlphaFoldDB" id="A0A2M8GP57"/>
<feature type="active site" description="Proton donor/acceptor" evidence="2">
    <location>
        <position position="90"/>
    </location>
</feature>
<dbReference type="PANTHER" id="PTHR46517:SF1">
    <property type="entry name" value="FRUCTOSE-2,6-BISPHOSPHATASE TIGAR"/>
    <property type="match status" value="1"/>
</dbReference>
<dbReference type="SUPFAM" id="SSF53254">
    <property type="entry name" value="Phosphoglycerate mutase-like"/>
    <property type="match status" value="1"/>
</dbReference>
<reference evidence="5" key="1">
    <citation type="submission" date="2017-09" db="EMBL/GenBank/DDBJ databases">
        <title>Depth-based differentiation of microbial function through sediment-hosted aquifers and enrichment of novel symbionts in the deep terrestrial subsurface.</title>
        <authorList>
            <person name="Probst A.J."/>
            <person name="Ladd B."/>
            <person name="Jarett J.K."/>
            <person name="Geller-Mcgrath D.E."/>
            <person name="Sieber C.M.K."/>
            <person name="Emerson J.B."/>
            <person name="Anantharaman K."/>
            <person name="Thomas B.C."/>
            <person name="Malmstrom R."/>
            <person name="Stieglmeier M."/>
            <person name="Klingl A."/>
            <person name="Woyke T."/>
            <person name="Ryan C.M."/>
            <person name="Banfield J.F."/>
        </authorList>
    </citation>
    <scope>NUCLEOTIDE SEQUENCE [LARGE SCALE GENOMIC DNA]</scope>
</reference>
<feature type="active site" description="Tele-phosphohistidine intermediate" evidence="2">
    <location>
        <position position="17"/>
    </location>
</feature>
<dbReference type="GO" id="GO:0004331">
    <property type="term" value="F:fructose-2,6-bisphosphate 2-phosphatase activity"/>
    <property type="evidence" value="ECO:0007669"/>
    <property type="project" value="TreeGrafter"/>
</dbReference>
<feature type="binding site" evidence="3">
    <location>
        <begin position="16"/>
        <end position="23"/>
    </location>
    <ligand>
        <name>substrate</name>
    </ligand>
</feature>
<comment type="caution">
    <text evidence="4">The sequence shown here is derived from an EMBL/GenBank/DDBJ whole genome shotgun (WGS) entry which is preliminary data.</text>
</comment>
<dbReference type="Pfam" id="PF00300">
    <property type="entry name" value="His_Phos_1"/>
    <property type="match status" value="1"/>
</dbReference>
<evidence type="ECO:0008006" key="6">
    <source>
        <dbReference type="Google" id="ProtNLM"/>
    </source>
</evidence>
<dbReference type="CDD" id="cd07067">
    <property type="entry name" value="HP_PGM_like"/>
    <property type="match status" value="1"/>
</dbReference>
<evidence type="ECO:0000313" key="4">
    <source>
        <dbReference type="EMBL" id="PJC82335.1"/>
    </source>
</evidence>
<dbReference type="Proteomes" id="UP000229370">
    <property type="component" value="Unassembled WGS sequence"/>
</dbReference>
<evidence type="ECO:0000256" key="3">
    <source>
        <dbReference type="PIRSR" id="PIRSR613078-2"/>
    </source>
</evidence>
<dbReference type="GO" id="GO:0043456">
    <property type="term" value="P:regulation of pentose-phosphate shunt"/>
    <property type="evidence" value="ECO:0007669"/>
    <property type="project" value="TreeGrafter"/>
</dbReference>
<dbReference type="GO" id="GO:0045820">
    <property type="term" value="P:negative regulation of glycolytic process"/>
    <property type="evidence" value="ECO:0007669"/>
    <property type="project" value="TreeGrafter"/>
</dbReference>
<dbReference type="InterPro" id="IPR029033">
    <property type="entry name" value="His_PPase_superfam"/>
</dbReference>
<evidence type="ECO:0000313" key="5">
    <source>
        <dbReference type="Proteomes" id="UP000229370"/>
    </source>
</evidence>
<keyword evidence="1" id="KW-0378">Hydrolase</keyword>
<dbReference type="InterPro" id="IPR001345">
    <property type="entry name" value="PG/BPGM_mutase_AS"/>
</dbReference>
<dbReference type="GO" id="GO:0005829">
    <property type="term" value="C:cytosol"/>
    <property type="evidence" value="ECO:0007669"/>
    <property type="project" value="TreeGrafter"/>
</dbReference>
<dbReference type="InterPro" id="IPR013078">
    <property type="entry name" value="His_Pase_superF_clade-1"/>
</dbReference>
<name>A0A2M8GP57_9BACT</name>
<sequence>MSSEDDSSYCTIYLVRHGQTDWNIKKRVQGQTDIPLNKKGEKQAEEMGKKLSHIAFDAVFSSDLIRAKRTAEIITLEKRLVVQTTKALRERYFGKFQGQSLINKEIINLIDRYKRLTDPSVKQEIESDDFLIKRFILFLREIAVGYLGKKVLVVSHGGPMRLFLIHLGFDSYENFTEAKIDNLAYIKILCDGVDFFIKETFGIKKMCVER</sequence>